<dbReference type="Gene3D" id="2.30.110.10">
    <property type="entry name" value="Electron Transport, Fmn-binding Protein, Chain A"/>
    <property type="match status" value="1"/>
</dbReference>
<name>B3QTU3_CHLT3</name>
<dbReference type="Pfam" id="PF12900">
    <property type="entry name" value="Pyridox_ox_2"/>
    <property type="match status" value="1"/>
</dbReference>
<gene>
    <name evidence="1" type="ordered locus">Ctha_1834</name>
</gene>
<dbReference type="Proteomes" id="UP000001208">
    <property type="component" value="Chromosome"/>
</dbReference>
<dbReference type="PANTHER" id="PTHR34071:SF2">
    <property type="entry name" value="FLAVIN-NUCLEOTIDE-BINDING PROTEIN"/>
    <property type="match status" value="1"/>
</dbReference>
<protein>
    <submittedName>
        <fullName evidence="1">Putative nitroimidazole resistance protein</fullName>
    </submittedName>
</protein>
<dbReference type="AlphaFoldDB" id="B3QTU3"/>
<evidence type="ECO:0000313" key="2">
    <source>
        <dbReference type="Proteomes" id="UP000001208"/>
    </source>
</evidence>
<accession>B3QTU3</accession>
<dbReference type="STRING" id="517418.Ctha_1834"/>
<evidence type="ECO:0000313" key="1">
    <source>
        <dbReference type="EMBL" id="ACF14291.1"/>
    </source>
</evidence>
<reference evidence="1 2" key="1">
    <citation type="submission" date="2008-06" db="EMBL/GenBank/DDBJ databases">
        <title>Complete sequence of Chloroherpeton thalassium ATCC 35110.</title>
        <authorList>
            <consortium name="US DOE Joint Genome Institute"/>
            <person name="Lucas S."/>
            <person name="Copeland A."/>
            <person name="Lapidus A."/>
            <person name="Glavina del Rio T."/>
            <person name="Dalin E."/>
            <person name="Tice H."/>
            <person name="Bruce D."/>
            <person name="Goodwin L."/>
            <person name="Pitluck S."/>
            <person name="Schmutz J."/>
            <person name="Larimer F."/>
            <person name="Land M."/>
            <person name="Hauser L."/>
            <person name="Kyrpides N."/>
            <person name="Mikhailova N."/>
            <person name="Liu Z."/>
            <person name="Li T."/>
            <person name="Zhao F."/>
            <person name="Overmann J."/>
            <person name="Bryant D.A."/>
            <person name="Richardson P."/>
        </authorList>
    </citation>
    <scope>NUCLEOTIDE SEQUENCE [LARGE SCALE GENOMIC DNA]</scope>
    <source>
        <strain evidence="2">ATCC 35110 / GB-78</strain>
    </source>
</reference>
<organism evidence="1 2">
    <name type="scientific">Chloroherpeton thalassium (strain ATCC 35110 / GB-78)</name>
    <dbReference type="NCBI Taxonomy" id="517418"/>
    <lineage>
        <taxon>Bacteria</taxon>
        <taxon>Pseudomonadati</taxon>
        <taxon>Chlorobiota</taxon>
        <taxon>Chlorobiia</taxon>
        <taxon>Chlorobiales</taxon>
        <taxon>Chloroherpetonaceae</taxon>
        <taxon>Chloroherpeton</taxon>
    </lineage>
</organism>
<proteinExistence type="predicted"/>
<dbReference type="EMBL" id="CP001100">
    <property type="protein sequence ID" value="ACF14291.1"/>
    <property type="molecule type" value="Genomic_DNA"/>
</dbReference>
<keyword evidence="2" id="KW-1185">Reference proteome</keyword>
<sequence length="152" mass="17217">MRRKDREIVDRLEIDAIIHSATVMHLAMSDNDVPFLVPLFYAYDGQAIFFHSAHAGTKMEILKRNNKVCFEISVDHGVIESEQACDFEARHRTVIGFGSASFIEDEAEKTSALDLIVARFSDKKFDYPKAAVNRTAVIKIEIESIKGKRHGF</sequence>
<dbReference type="eggNOG" id="COG3467">
    <property type="taxonomic scope" value="Bacteria"/>
</dbReference>
<dbReference type="KEGG" id="cts:Ctha_1834"/>
<dbReference type="InterPro" id="IPR024747">
    <property type="entry name" value="Pyridox_Oxase-rel"/>
</dbReference>
<dbReference type="InterPro" id="IPR012349">
    <property type="entry name" value="Split_barrel_FMN-bd"/>
</dbReference>
<dbReference type="HOGENOM" id="CLU_067890_1_2_10"/>
<dbReference type="PANTHER" id="PTHR34071">
    <property type="entry name" value="5-NITROIMIDAZOLE ANTIBIOTICS RESISTANCE PROTEIN, NIMA-FAMILY-RELATED PROTEIN-RELATED"/>
    <property type="match status" value="1"/>
</dbReference>
<dbReference type="SUPFAM" id="SSF50475">
    <property type="entry name" value="FMN-binding split barrel"/>
    <property type="match status" value="1"/>
</dbReference>